<evidence type="ECO:0000313" key="1">
    <source>
        <dbReference type="EMBL" id="KAK9092004.1"/>
    </source>
</evidence>
<organism evidence="1 2">
    <name type="scientific">Stephania yunnanensis</name>
    <dbReference type="NCBI Taxonomy" id="152371"/>
    <lineage>
        <taxon>Eukaryota</taxon>
        <taxon>Viridiplantae</taxon>
        <taxon>Streptophyta</taxon>
        <taxon>Embryophyta</taxon>
        <taxon>Tracheophyta</taxon>
        <taxon>Spermatophyta</taxon>
        <taxon>Magnoliopsida</taxon>
        <taxon>Ranunculales</taxon>
        <taxon>Menispermaceae</taxon>
        <taxon>Menispermoideae</taxon>
        <taxon>Cissampelideae</taxon>
        <taxon>Stephania</taxon>
    </lineage>
</organism>
<reference evidence="1 2" key="1">
    <citation type="submission" date="2024-01" db="EMBL/GenBank/DDBJ databases">
        <title>Genome assemblies of Stephania.</title>
        <authorList>
            <person name="Yang L."/>
        </authorList>
    </citation>
    <scope>NUCLEOTIDE SEQUENCE [LARGE SCALE GENOMIC DNA]</scope>
    <source>
        <strain evidence="1">YNDBR</strain>
        <tissue evidence="1">Leaf</tissue>
    </source>
</reference>
<comment type="caution">
    <text evidence="1">The sequence shown here is derived from an EMBL/GenBank/DDBJ whole genome shotgun (WGS) entry which is preliminary data.</text>
</comment>
<dbReference type="Proteomes" id="UP001420932">
    <property type="component" value="Unassembled WGS sequence"/>
</dbReference>
<protein>
    <submittedName>
        <fullName evidence="1">Uncharacterized protein</fullName>
    </submittedName>
</protein>
<dbReference type="EMBL" id="JBBNAF010000012">
    <property type="protein sequence ID" value="KAK9092004.1"/>
    <property type="molecule type" value="Genomic_DNA"/>
</dbReference>
<keyword evidence="2" id="KW-1185">Reference proteome</keyword>
<proteinExistence type="predicted"/>
<dbReference type="AlphaFoldDB" id="A0AAP0ENE7"/>
<accession>A0AAP0ENE7</accession>
<name>A0AAP0ENE7_9MAGN</name>
<gene>
    <name evidence="1" type="ORF">Syun_026915</name>
</gene>
<evidence type="ECO:0000313" key="2">
    <source>
        <dbReference type="Proteomes" id="UP001420932"/>
    </source>
</evidence>
<sequence length="123" mass="13717">MSQRHRFLLFATAASSRSTSSSSSLSKFTPTLQSTCRQPIKNYTAQKERNNDGDDREIVEKARTTAEEFSRVAKVKEEALKRSQTTDAAFEGITAQVGESEYVAPKQKIKETVDNVPKEKSKA</sequence>